<accession>A0A1G7WUK7</accession>
<dbReference type="Gene3D" id="3.10.450.50">
    <property type="match status" value="1"/>
</dbReference>
<evidence type="ECO:0000313" key="2">
    <source>
        <dbReference type="EMBL" id="SDG75622.1"/>
    </source>
</evidence>
<protein>
    <submittedName>
        <fullName evidence="2">Ketosteroid isomerase-related protein</fullName>
    </submittedName>
    <submittedName>
        <fullName evidence="3">Nuclear transport factor 2 family protein</fullName>
    </submittedName>
</protein>
<evidence type="ECO:0000259" key="1">
    <source>
        <dbReference type="Pfam" id="PF12680"/>
    </source>
</evidence>
<dbReference type="AlphaFoldDB" id="A0A1G7WUK7"/>
<dbReference type="SUPFAM" id="SSF54427">
    <property type="entry name" value="NTF2-like"/>
    <property type="match status" value="1"/>
</dbReference>
<reference evidence="3" key="2">
    <citation type="submission" date="2022-10" db="EMBL/GenBank/DDBJ databases">
        <title>The complete genomes of actinobacterial strains from the NBC collection.</title>
        <authorList>
            <person name="Joergensen T.S."/>
            <person name="Alvarez Arevalo M."/>
            <person name="Sterndorff E.B."/>
            <person name="Faurdal D."/>
            <person name="Vuksanovic O."/>
            <person name="Mourched A.-S."/>
            <person name="Charusanti P."/>
            <person name="Shaw S."/>
            <person name="Blin K."/>
            <person name="Weber T."/>
        </authorList>
    </citation>
    <scope>NUCLEOTIDE SEQUENCE</scope>
    <source>
        <strain evidence="3">NBC_00489</strain>
    </source>
</reference>
<keyword evidence="5" id="KW-1185">Reference proteome</keyword>
<proteinExistence type="predicted"/>
<evidence type="ECO:0000313" key="5">
    <source>
        <dbReference type="Proteomes" id="UP001432161"/>
    </source>
</evidence>
<dbReference type="GO" id="GO:0016853">
    <property type="term" value="F:isomerase activity"/>
    <property type="evidence" value="ECO:0007669"/>
    <property type="project" value="UniProtKB-KW"/>
</dbReference>
<dbReference type="EMBL" id="CP108330">
    <property type="protein sequence ID" value="WUR36285.1"/>
    <property type="molecule type" value="Genomic_DNA"/>
</dbReference>
<dbReference type="EMBL" id="FNAX01000028">
    <property type="protein sequence ID" value="SDG75622.1"/>
    <property type="molecule type" value="Genomic_DNA"/>
</dbReference>
<evidence type="ECO:0000313" key="3">
    <source>
        <dbReference type="EMBL" id="WUR36285.1"/>
    </source>
</evidence>
<evidence type="ECO:0000313" key="4">
    <source>
        <dbReference type="Proteomes" id="UP000198614"/>
    </source>
</evidence>
<gene>
    <name evidence="3" type="ORF">OHN36_03350</name>
    <name evidence="2" type="ORF">SAMN05216260_12862</name>
</gene>
<dbReference type="Proteomes" id="UP000198614">
    <property type="component" value="Unassembled WGS sequence"/>
</dbReference>
<dbReference type="Pfam" id="PF12680">
    <property type="entry name" value="SnoaL_2"/>
    <property type="match status" value="1"/>
</dbReference>
<dbReference type="InterPro" id="IPR032710">
    <property type="entry name" value="NTF2-like_dom_sf"/>
</dbReference>
<feature type="domain" description="SnoaL-like" evidence="1">
    <location>
        <begin position="21"/>
        <end position="122"/>
    </location>
</feature>
<sequence>MESNEKTVREAYRLAEGNVLDGEGFLALFTEDGSFNDMSTSQSFRGEQIPQVIAGLGRSFPDVHRELLEVHAFGDVVAVELRIQGTHLGGFPTPAGEIPPTGNRIDVPAADLWYLRDGKIERFNCYNLMSVWLDQIGVHPDFTSAVEATGAAATTT</sequence>
<reference evidence="2 4" key="1">
    <citation type="submission" date="2016-10" db="EMBL/GenBank/DDBJ databases">
        <authorList>
            <person name="de Groot N.N."/>
        </authorList>
    </citation>
    <scope>NUCLEOTIDE SEQUENCE [LARGE SCALE GENOMIC DNA]</scope>
    <source>
        <strain evidence="2 4">CGMCC 4.1859</strain>
    </source>
</reference>
<dbReference type="InterPro" id="IPR037401">
    <property type="entry name" value="SnoaL-like"/>
</dbReference>
<organism evidence="2 4">
    <name type="scientific">Streptomyces griseoaurantiacus</name>
    <dbReference type="NCBI Taxonomy" id="68213"/>
    <lineage>
        <taxon>Bacteria</taxon>
        <taxon>Bacillati</taxon>
        <taxon>Actinomycetota</taxon>
        <taxon>Actinomycetes</taxon>
        <taxon>Kitasatosporales</taxon>
        <taxon>Streptomycetaceae</taxon>
        <taxon>Streptomyces</taxon>
        <taxon>Streptomyces aurantiacus group</taxon>
    </lineage>
</organism>
<keyword evidence="2" id="KW-0413">Isomerase</keyword>
<dbReference type="OrthoDB" id="129343at2"/>
<dbReference type="Proteomes" id="UP001432161">
    <property type="component" value="Chromosome"/>
</dbReference>
<name>A0A1G7WUK7_9ACTN</name>